<dbReference type="Proteomes" id="UP000664702">
    <property type="component" value="Chromosome"/>
</dbReference>
<evidence type="ECO:0000313" key="2">
    <source>
        <dbReference type="EMBL" id="MBO1865376.1"/>
    </source>
</evidence>
<reference evidence="2" key="1">
    <citation type="submission" date="2021-03" db="EMBL/GenBank/DDBJ databases">
        <title>Whole Genome Sequence of Bradyrhizobium sp. Strain 144S4.</title>
        <authorList>
            <person name="Bromfield E.S.P."/>
            <person name="Cloutier S."/>
        </authorList>
    </citation>
    <scope>NUCLEOTIDE SEQUENCE [LARGE SCALE GENOMIC DNA]</scope>
    <source>
        <strain evidence="2">144S4</strain>
    </source>
</reference>
<evidence type="ECO:0000313" key="3">
    <source>
        <dbReference type="EMBL" id="UEM08998.1"/>
    </source>
</evidence>
<proteinExistence type="predicted"/>
<dbReference type="EMBL" id="CP086136">
    <property type="protein sequence ID" value="UEM08998.1"/>
    <property type="molecule type" value="Genomic_DNA"/>
</dbReference>
<organism evidence="2">
    <name type="scientific">Bradyrhizobium barranii subsp. barranii</name>
    <dbReference type="NCBI Taxonomy" id="2823807"/>
    <lineage>
        <taxon>Bacteria</taxon>
        <taxon>Pseudomonadati</taxon>
        <taxon>Pseudomonadota</taxon>
        <taxon>Alphaproteobacteria</taxon>
        <taxon>Hyphomicrobiales</taxon>
        <taxon>Nitrobacteraceae</taxon>
        <taxon>Bradyrhizobium</taxon>
        <taxon>Bradyrhizobium barranii</taxon>
    </lineage>
</organism>
<dbReference type="AlphaFoldDB" id="A0A939S6E7"/>
<evidence type="ECO:0000256" key="1">
    <source>
        <dbReference type="SAM" id="Phobius"/>
    </source>
</evidence>
<keyword evidence="1" id="KW-0472">Membrane</keyword>
<dbReference type="KEGG" id="bban:J4G43_030130"/>
<reference evidence="3 4" key="2">
    <citation type="journal article" date="2022" name="Int. J. Syst. Evol. Microbiol.">
        <title>Strains of Bradyrhizobium barranii sp. nov. associated with legumes native to Canada are symbionts of soybeans and belong to different subspecies (subsp. barranii subsp. nov. and subsp. apii subsp. nov.) and symbiovars (sv. glycinearum and sv. septentrionale).</title>
        <authorList>
            <person name="Bromfield E.S.P."/>
            <person name="Cloutier S."/>
            <person name="Wasai-Hara S."/>
            <person name="Minamisawa K."/>
        </authorList>
    </citation>
    <scope>NUCLEOTIDE SEQUENCE [LARGE SCALE GENOMIC DNA]</scope>
    <source>
        <strain evidence="3 4">144S4</strain>
    </source>
</reference>
<accession>A0A939S6E7</accession>
<dbReference type="RefSeq" id="WP_208087181.1">
    <property type="nucleotide sequence ID" value="NZ_CP086136.1"/>
</dbReference>
<sequence length="55" mass="5569">MLKGLMLLAIAASGLAIGRRAGIETSSCISGKPSTALGMWCAFPFAAALLFLVLG</sequence>
<name>A0A939S6E7_9BRAD</name>
<gene>
    <name evidence="3" type="ORF">J4G43_030130</name>
    <name evidence="2" type="ORF">J4G43_32105</name>
</gene>
<protein>
    <submittedName>
        <fullName evidence="2">Uncharacterized protein</fullName>
    </submittedName>
</protein>
<keyword evidence="1" id="KW-0812">Transmembrane</keyword>
<evidence type="ECO:0000313" key="4">
    <source>
        <dbReference type="Proteomes" id="UP000664702"/>
    </source>
</evidence>
<feature type="transmembrane region" description="Helical" evidence="1">
    <location>
        <begin position="36"/>
        <end position="54"/>
    </location>
</feature>
<keyword evidence="1" id="KW-1133">Transmembrane helix</keyword>
<dbReference type="EMBL" id="JAGEMI010000001">
    <property type="protein sequence ID" value="MBO1865376.1"/>
    <property type="molecule type" value="Genomic_DNA"/>
</dbReference>